<protein>
    <submittedName>
        <fullName evidence="1">Cell surface spherulin 4-like protein</fullName>
    </submittedName>
</protein>
<dbReference type="AlphaFoldDB" id="A0AAN6S315"/>
<dbReference type="PANTHER" id="PTHR35040">
    <property type="match status" value="1"/>
</dbReference>
<dbReference type="Proteomes" id="UP001303473">
    <property type="component" value="Unassembled WGS sequence"/>
</dbReference>
<dbReference type="PANTHER" id="PTHR35040:SF7">
    <property type="entry name" value="FIBRONECTIN TYPE-III DOMAIN-CONTAINING PROTEIN-RELATED"/>
    <property type="match status" value="1"/>
</dbReference>
<reference evidence="2" key="1">
    <citation type="journal article" date="2023" name="Mol. Phylogenet. Evol.">
        <title>Genome-scale phylogeny and comparative genomics of the fungal order Sordariales.</title>
        <authorList>
            <person name="Hensen N."/>
            <person name="Bonometti L."/>
            <person name="Westerberg I."/>
            <person name="Brannstrom I.O."/>
            <person name="Guillou S."/>
            <person name="Cros-Aarteil S."/>
            <person name="Calhoun S."/>
            <person name="Haridas S."/>
            <person name="Kuo A."/>
            <person name="Mondo S."/>
            <person name="Pangilinan J."/>
            <person name="Riley R."/>
            <person name="LaButti K."/>
            <person name="Andreopoulos B."/>
            <person name="Lipzen A."/>
            <person name="Chen C."/>
            <person name="Yan M."/>
            <person name="Daum C."/>
            <person name="Ng V."/>
            <person name="Clum A."/>
            <person name="Steindorff A."/>
            <person name="Ohm R.A."/>
            <person name="Martin F."/>
            <person name="Silar P."/>
            <person name="Natvig D.O."/>
            <person name="Lalanne C."/>
            <person name="Gautier V."/>
            <person name="Ament-Velasquez S.L."/>
            <person name="Kruys A."/>
            <person name="Hutchinson M.I."/>
            <person name="Powell A.J."/>
            <person name="Barry K."/>
            <person name="Miller A.N."/>
            <person name="Grigoriev I.V."/>
            <person name="Debuchy R."/>
            <person name="Gladieux P."/>
            <person name="Hiltunen Thoren M."/>
            <person name="Johannesson H."/>
        </authorList>
    </citation>
    <scope>NUCLEOTIDE SEQUENCE [LARGE SCALE GENOMIC DNA]</scope>
    <source>
        <strain evidence="2">CBS 340.73</strain>
    </source>
</reference>
<name>A0AAN6S315_9PEZI</name>
<gene>
    <name evidence="1" type="ORF">QBC46DRAFT_343331</name>
</gene>
<proteinExistence type="predicted"/>
<comment type="caution">
    <text evidence="1">The sequence shown here is derived from an EMBL/GenBank/DDBJ whole genome shotgun (WGS) entry which is preliminary data.</text>
</comment>
<dbReference type="InterPro" id="IPR021986">
    <property type="entry name" value="Spherulin4"/>
</dbReference>
<organism evidence="1 2">
    <name type="scientific">Diplogelasinospora grovesii</name>
    <dbReference type="NCBI Taxonomy" id="303347"/>
    <lineage>
        <taxon>Eukaryota</taxon>
        <taxon>Fungi</taxon>
        <taxon>Dikarya</taxon>
        <taxon>Ascomycota</taxon>
        <taxon>Pezizomycotina</taxon>
        <taxon>Sordariomycetes</taxon>
        <taxon>Sordariomycetidae</taxon>
        <taxon>Sordariales</taxon>
        <taxon>Diplogelasinosporaceae</taxon>
        <taxon>Diplogelasinospora</taxon>
    </lineage>
</organism>
<accession>A0AAN6S315</accession>
<keyword evidence="2" id="KW-1185">Reference proteome</keyword>
<dbReference type="Pfam" id="PF12138">
    <property type="entry name" value="Spherulin4"/>
    <property type="match status" value="1"/>
</dbReference>
<sequence length="268" mass="30102">MDSIDTTTAPRRPFVLLPLYIYPTSASWEPLFQAAQYHPSLDFVVIVNPANGPGDTPLPDNNYTAVLQTLSSISNVKILGYIYCNYGLRPVPGIERDIRTYQGWTDQKRSITRIDGIFFDEVPSRTNECLEYMIRVSTIARHNLPGGIVIYNPGVFVDVSCYDSADFIVAFENDISQWNSSDVKTNLAMLPAELRGRSVAVAHSAKCSEEQLNFAEDVFMNAGFVGQFAATVPGYTEWCPNWEPYIRKLHEACQAWQSGHEMNRSKTP</sequence>
<evidence type="ECO:0000313" key="2">
    <source>
        <dbReference type="Proteomes" id="UP001303473"/>
    </source>
</evidence>
<dbReference type="EMBL" id="MU853825">
    <property type="protein sequence ID" value="KAK3938630.1"/>
    <property type="molecule type" value="Genomic_DNA"/>
</dbReference>
<evidence type="ECO:0000313" key="1">
    <source>
        <dbReference type="EMBL" id="KAK3938630.1"/>
    </source>
</evidence>